<evidence type="ECO:0000313" key="10">
    <source>
        <dbReference type="Proteomes" id="UP001059971"/>
    </source>
</evidence>
<dbReference type="PROSITE" id="PS50109">
    <property type="entry name" value="HIS_KIN"/>
    <property type="match status" value="1"/>
</dbReference>
<keyword evidence="5" id="KW-0175">Coiled coil</keyword>
<dbReference type="InterPro" id="IPR005467">
    <property type="entry name" value="His_kinase_dom"/>
</dbReference>
<keyword evidence="10" id="KW-1185">Reference proteome</keyword>
<evidence type="ECO:0000256" key="5">
    <source>
        <dbReference type="SAM" id="Coils"/>
    </source>
</evidence>
<dbReference type="SMART" id="SM00448">
    <property type="entry name" value="REC"/>
    <property type="match status" value="2"/>
</dbReference>
<dbReference type="EMBL" id="AP018821">
    <property type="protein sequence ID" value="BBF72585.1"/>
    <property type="molecule type" value="Genomic_DNA"/>
</dbReference>
<dbReference type="InterPro" id="IPR029016">
    <property type="entry name" value="GAF-like_dom_sf"/>
</dbReference>
<dbReference type="SMART" id="SM00387">
    <property type="entry name" value="HATPase_c"/>
    <property type="match status" value="1"/>
</dbReference>
<feature type="coiled-coil region" evidence="5">
    <location>
        <begin position="499"/>
        <end position="551"/>
    </location>
</feature>
<dbReference type="InterPro" id="IPR036097">
    <property type="entry name" value="HisK_dim/P_sf"/>
</dbReference>
<name>A0ABN5WLE3_9SPHN</name>
<dbReference type="InterPro" id="IPR004358">
    <property type="entry name" value="Sig_transdc_His_kin-like_C"/>
</dbReference>
<dbReference type="CDD" id="cd00082">
    <property type="entry name" value="HisKA"/>
    <property type="match status" value="1"/>
</dbReference>
<dbReference type="Pfam" id="PF00512">
    <property type="entry name" value="HisKA"/>
    <property type="match status" value="1"/>
</dbReference>
<protein>
    <recommendedName>
        <fullName evidence="2">histidine kinase</fullName>
        <ecNumber evidence="2">2.7.13.3</ecNumber>
    </recommendedName>
</protein>
<keyword evidence="9" id="KW-0614">Plasmid</keyword>
<dbReference type="Pfam" id="PF08448">
    <property type="entry name" value="PAS_4"/>
    <property type="match status" value="1"/>
</dbReference>
<dbReference type="CDD" id="cd18161">
    <property type="entry name" value="REC_hyHK_blue-like"/>
    <property type="match status" value="1"/>
</dbReference>
<dbReference type="InterPro" id="IPR003594">
    <property type="entry name" value="HATPase_dom"/>
</dbReference>
<evidence type="ECO:0000313" key="9">
    <source>
        <dbReference type="EMBL" id="BBF72585.1"/>
    </source>
</evidence>
<evidence type="ECO:0000259" key="6">
    <source>
        <dbReference type="PROSITE" id="PS50109"/>
    </source>
</evidence>
<dbReference type="Proteomes" id="UP001059971">
    <property type="component" value="Plasmid pBAR3"/>
</dbReference>
<dbReference type="SUPFAM" id="SSF55781">
    <property type="entry name" value="GAF domain-like"/>
    <property type="match status" value="1"/>
</dbReference>
<organism evidence="9 10">
    <name type="scientific">Sphingomonas bisphenolicum</name>
    <dbReference type="NCBI Taxonomy" id="296544"/>
    <lineage>
        <taxon>Bacteria</taxon>
        <taxon>Pseudomonadati</taxon>
        <taxon>Pseudomonadota</taxon>
        <taxon>Alphaproteobacteria</taxon>
        <taxon>Sphingomonadales</taxon>
        <taxon>Sphingomonadaceae</taxon>
        <taxon>Sphingomonas</taxon>
    </lineage>
</organism>
<feature type="modified residue" description="4-aspartylphosphate" evidence="4">
    <location>
        <position position="853"/>
    </location>
</feature>
<dbReference type="PRINTS" id="PR00344">
    <property type="entry name" value="BCTRLSENSOR"/>
</dbReference>
<evidence type="ECO:0000259" key="8">
    <source>
        <dbReference type="PROSITE" id="PS50113"/>
    </source>
</evidence>
<evidence type="ECO:0000256" key="2">
    <source>
        <dbReference type="ARBA" id="ARBA00012438"/>
    </source>
</evidence>
<dbReference type="InterPro" id="IPR013656">
    <property type="entry name" value="PAS_4"/>
</dbReference>
<feature type="domain" description="Histidine kinase" evidence="6">
    <location>
        <begin position="560"/>
        <end position="783"/>
    </location>
</feature>
<evidence type="ECO:0000256" key="1">
    <source>
        <dbReference type="ARBA" id="ARBA00000085"/>
    </source>
</evidence>
<dbReference type="PANTHER" id="PTHR43065">
    <property type="entry name" value="SENSOR HISTIDINE KINASE"/>
    <property type="match status" value="1"/>
</dbReference>
<dbReference type="CDD" id="cd16919">
    <property type="entry name" value="HATPase_CckA-like"/>
    <property type="match status" value="1"/>
</dbReference>
<sequence>MNSLEPRLTENIKIPDTYEDIFVGDSEMARLLRVHDWTATPLGSPQHWPDGLKVALRLLLTSKFEMWLGWGPDIHFFYNDAYRPTLGNKHPRSIAMPTRELWAEIWDDIKGRLETVYQKGEATWDRALLLILERAGYPEETYHTFSYSPLLGDQGTVEGVFCAVSEETDRVISERRLESLRQLALALAGAQGHEAVLDAVEAELARNDRDMPFALVYLFDETGAPVLARNCAGMDPDHPCAHAAGAAEDPWGVKRVQLDWTAPLIDECTHADLPTGSWDRPPTKIAVVPLVDRGNDRPLGALVVGLNPYRPAGEQYLSFLELLAGQITAGLTSSYAFEAERERAAALAEVATMREEASRVLEQANRQLISEVELRTQERDRIRRLFRQAPSFMCILKGPDHVFDMVNDAYQQLVGHRDVVGMPLRDGLPEIAGQGFIELLDGVYQTGEPFVGRNLEAHLQRTPDGPLETRFVNLIYQPIVEPDGSVSGIFVDGYDVTHQKRAEDQLHNLNETLEHRVEQRTEELGTALGRLQRETLDREAAEAALRQSQKLEALGKLTGGVAHDFNNLLQVVSGNLQLLSRDIAGNERAEQRVQNALAGVSRGAKLASQLLAFGRRQPLEPKVVNLGRLINNMDDLLRRVIGEDVEIETIVSGGLWNCLVDPGQIENAILNLAINARDAMPDGGRLTIEAANAWLDDDYARQHDEVTAGQYVMVAVTDTGTGMAPEIIEQVFEPFFSTKPEGKGTGLGLSMVHGLVKQSGGHIKIYSEVGEGTTIKLYLRRETAREDVLTDTSTGPVRGGSETVLVVEDDDAVRETAVGLLSELGYRVLKARDAQSALTVIESGVPMDLLFTDVVMPGPLRSPELARRAKERLPNLAVLFTSGYTENAIVHHGRLDPGVELLSKPYTREALARKVRHVLANEAQRRLIAEGGGKAPEPSPSPASQPVREARTLRILLVEDDGLIRFNTADMLADLGHAVLEAEDAEAAEALLEQNEVDLVLTDVGLPKASGIDLARTVKARAPAPAIIFASGDGSGISSTEFPDAAILLKPYSQEDLRRVVSAISLDPAKRDPA</sequence>
<accession>A0ABN5WLE3</accession>
<dbReference type="SUPFAM" id="SSF47384">
    <property type="entry name" value="Homodimeric domain of signal transducing histidine kinase"/>
    <property type="match status" value="1"/>
</dbReference>
<evidence type="ECO:0000256" key="3">
    <source>
        <dbReference type="ARBA" id="ARBA00022553"/>
    </source>
</evidence>
<evidence type="ECO:0000259" key="7">
    <source>
        <dbReference type="PROSITE" id="PS50110"/>
    </source>
</evidence>
<dbReference type="Pfam" id="PF00072">
    <property type="entry name" value="Response_reg"/>
    <property type="match status" value="2"/>
</dbReference>
<geneLocation type="plasmid" evidence="9 10">
    <name>pBAR3</name>
</geneLocation>
<dbReference type="InterPro" id="IPR000700">
    <property type="entry name" value="PAS-assoc_C"/>
</dbReference>
<dbReference type="SUPFAM" id="SSF52172">
    <property type="entry name" value="CheY-like"/>
    <property type="match status" value="2"/>
</dbReference>
<feature type="domain" description="PAC" evidence="8">
    <location>
        <begin position="453"/>
        <end position="508"/>
    </location>
</feature>
<dbReference type="InterPro" id="IPR001789">
    <property type="entry name" value="Sig_transdc_resp-reg_receiver"/>
</dbReference>
<comment type="catalytic activity">
    <reaction evidence="1">
        <text>ATP + protein L-histidine = ADP + protein N-phospho-L-histidine.</text>
        <dbReference type="EC" id="2.7.13.3"/>
    </reaction>
</comment>
<evidence type="ECO:0000256" key="4">
    <source>
        <dbReference type="PROSITE-ProRule" id="PRU00169"/>
    </source>
</evidence>
<dbReference type="PROSITE" id="PS50110">
    <property type="entry name" value="RESPONSE_REGULATORY"/>
    <property type="match status" value="2"/>
</dbReference>
<feature type="domain" description="Response regulatory" evidence="7">
    <location>
        <begin position="954"/>
        <end position="1065"/>
    </location>
</feature>
<dbReference type="PANTHER" id="PTHR43065:SF42">
    <property type="entry name" value="TWO-COMPONENT SENSOR PPRA"/>
    <property type="match status" value="1"/>
</dbReference>
<dbReference type="Gene3D" id="3.30.565.10">
    <property type="entry name" value="Histidine kinase-like ATPase, C-terminal domain"/>
    <property type="match status" value="1"/>
</dbReference>
<feature type="coiled-coil region" evidence="5">
    <location>
        <begin position="336"/>
        <end position="367"/>
    </location>
</feature>
<reference evidence="9" key="1">
    <citation type="submission" date="2018-07" db="EMBL/GenBank/DDBJ databases">
        <title>Complete genome sequence of Sphingomonas bisphenolicum strain AO1, a bisphenol A degradative bacterium isolated from Japanese farm field.</title>
        <authorList>
            <person name="Murakami M."/>
            <person name="Koh M."/>
            <person name="Koba S."/>
            <person name="Matsumura Y."/>
        </authorList>
    </citation>
    <scope>NUCLEOTIDE SEQUENCE</scope>
    <source>
        <strain evidence="9">AO1</strain>
        <plasmid evidence="9">pBAR3</plasmid>
    </source>
</reference>
<dbReference type="InterPro" id="IPR036890">
    <property type="entry name" value="HATPase_C_sf"/>
</dbReference>
<dbReference type="InterPro" id="IPR011006">
    <property type="entry name" value="CheY-like_superfamily"/>
</dbReference>
<dbReference type="InterPro" id="IPR035965">
    <property type="entry name" value="PAS-like_dom_sf"/>
</dbReference>
<dbReference type="SUPFAM" id="SSF55785">
    <property type="entry name" value="PYP-like sensor domain (PAS domain)"/>
    <property type="match status" value="1"/>
</dbReference>
<dbReference type="PROSITE" id="PS50113">
    <property type="entry name" value="PAC"/>
    <property type="match status" value="1"/>
</dbReference>
<gene>
    <name evidence="9" type="ORF">SBA_pBAR3_1520</name>
</gene>
<dbReference type="Gene3D" id="3.30.450.20">
    <property type="entry name" value="PAS domain"/>
    <property type="match status" value="2"/>
</dbReference>
<dbReference type="SUPFAM" id="SSF55874">
    <property type="entry name" value="ATPase domain of HSP90 chaperone/DNA topoisomerase II/histidine kinase"/>
    <property type="match status" value="1"/>
</dbReference>
<dbReference type="SMART" id="SM00388">
    <property type="entry name" value="HisKA"/>
    <property type="match status" value="1"/>
</dbReference>
<feature type="domain" description="Response regulatory" evidence="7">
    <location>
        <begin position="803"/>
        <end position="919"/>
    </location>
</feature>
<dbReference type="Gene3D" id="3.40.50.2300">
    <property type="match status" value="2"/>
</dbReference>
<dbReference type="Pfam" id="PF02518">
    <property type="entry name" value="HATPase_c"/>
    <property type="match status" value="1"/>
</dbReference>
<dbReference type="Gene3D" id="1.10.287.130">
    <property type="match status" value="1"/>
</dbReference>
<feature type="modified residue" description="4-aspartylphosphate" evidence="4">
    <location>
        <position position="1003"/>
    </location>
</feature>
<dbReference type="InterPro" id="IPR003661">
    <property type="entry name" value="HisK_dim/P_dom"/>
</dbReference>
<keyword evidence="3 4" id="KW-0597">Phosphoprotein</keyword>
<proteinExistence type="predicted"/>
<dbReference type="Gene3D" id="3.30.450.40">
    <property type="match status" value="1"/>
</dbReference>
<dbReference type="EC" id="2.7.13.3" evidence="2"/>